<evidence type="ECO:0000259" key="2">
    <source>
        <dbReference type="SMART" id="SM00062"/>
    </source>
</evidence>
<dbReference type="PANTHER" id="PTHR35936">
    <property type="entry name" value="MEMBRANE-BOUND LYTIC MUREIN TRANSGLYCOSYLASE F"/>
    <property type="match status" value="1"/>
</dbReference>
<dbReference type="Pfam" id="PF00497">
    <property type="entry name" value="SBP_bac_3"/>
    <property type="match status" value="1"/>
</dbReference>
<dbReference type="eggNOG" id="arCOG01799">
    <property type="taxonomic scope" value="Archaea"/>
</dbReference>
<evidence type="ECO:0000313" key="3">
    <source>
        <dbReference type="EMBL" id="ABR54726.1"/>
    </source>
</evidence>
<dbReference type="InterPro" id="IPR001638">
    <property type="entry name" value="Solute-binding_3/MltF_N"/>
</dbReference>
<dbReference type="EMBL" id="CP000742">
    <property type="protein sequence ID" value="ABR54726.1"/>
    <property type="molecule type" value="Genomic_DNA"/>
</dbReference>
<name>A6UQF4_METVS</name>
<evidence type="ECO:0000313" key="4">
    <source>
        <dbReference type="Proteomes" id="UP000001107"/>
    </source>
</evidence>
<dbReference type="SMART" id="SM00062">
    <property type="entry name" value="PBPb"/>
    <property type="match status" value="1"/>
</dbReference>
<dbReference type="GeneID" id="5324530"/>
<accession>A6UQF4</accession>
<keyword evidence="4" id="KW-1185">Reference proteome</keyword>
<dbReference type="Proteomes" id="UP000001107">
    <property type="component" value="Chromosome"/>
</dbReference>
<reference evidence="3" key="1">
    <citation type="submission" date="2007-06" db="EMBL/GenBank/DDBJ databases">
        <title>Complete sequence of Methanococcus vannielii SB.</title>
        <authorList>
            <consortium name="US DOE Joint Genome Institute"/>
            <person name="Copeland A."/>
            <person name="Lucas S."/>
            <person name="Lapidus A."/>
            <person name="Barry K."/>
            <person name="Glavina del Rio T."/>
            <person name="Dalin E."/>
            <person name="Tice H."/>
            <person name="Pitluck S."/>
            <person name="Chain P."/>
            <person name="Malfatti S."/>
            <person name="Shin M."/>
            <person name="Vergez L."/>
            <person name="Schmutz J."/>
            <person name="Larimer F."/>
            <person name="Land M."/>
            <person name="Hauser L."/>
            <person name="Kyrpides N."/>
            <person name="Anderson I."/>
            <person name="Sieprawska-Lupa M."/>
            <person name="Whitman W.B."/>
            <person name="Richardson P."/>
        </authorList>
    </citation>
    <scope>NUCLEOTIDE SEQUENCE [LARGE SCALE GENOMIC DNA]</scope>
    <source>
        <strain evidence="3">SB</strain>
    </source>
</reference>
<feature type="domain" description="Solute-binding protein family 3/N-terminal" evidence="2">
    <location>
        <begin position="31"/>
        <end position="249"/>
    </location>
</feature>
<proteinExistence type="predicted"/>
<dbReference type="STRING" id="406327.Mevan_0820"/>
<dbReference type="PANTHER" id="PTHR35936:SF17">
    <property type="entry name" value="ARGININE-BINDING EXTRACELLULAR PROTEIN ARTP"/>
    <property type="match status" value="1"/>
</dbReference>
<organism evidence="3 4">
    <name type="scientific">Methanococcus vannielii (strain ATCC 35089 / DSM 1224 / JCM 13029 / OCM 148 / SB)</name>
    <dbReference type="NCBI Taxonomy" id="406327"/>
    <lineage>
        <taxon>Archaea</taxon>
        <taxon>Methanobacteriati</taxon>
        <taxon>Methanobacteriota</taxon>
        <taxon>Methanomada group</taxon>
        <taxon>Methanococci</taxon>
        <taxon>Methanococcales</taxon>
        <taxon>Methanococcaceae</taxon>
        <taxon>Methanococcus</taxon>
    </lineage>
</organism>
<dbReference type="SUPFAM" id="SSF53850">
    <property type="entry name" value="Periplasmic binding protein-like II"/>
    <property type="match status" value="1"/>
</dbReference>
<dbReference type="RefSeq" id="WP_011972627.1">
    <property type="nucleotide sequence ID" value="NC_009634.1"/>
</dbReference>
<dbReference type="KEGG" id="mvn:Mevan_0820"/>
<gene>
    <name evidence="3" type="ordered locus">Mevan_0820</name>
</gene>
<dbReference type="OrthoDB" id="30671at2157"/>
<evidence type="ECO:0000256" key="1">
    <source>
        <dbReference type="ARBA" id="ARBA00022729"/>
    </source>
</evidence>
<keyword evidence="1" id="KW-0732">Signal</keyword>
<dbReference type="AlphaFoldDB" id="A6UQF4"/>
<dbReference type="CDD" id="cd13530">
    <property type="entry name" value="PBP2_peptides_like"/>
    <property type="match status" value="1"/>
</dbReference>
<dbReference type="Gene3D" id="3.40.190.10">
    <property type="entry name" value="Periplasmic binding protein-like II"/>
    <property type="match status" value="2"/>
</dbReference>
<sequence length="252" mass="29116">MKSLYIILITLLSPFSSIIDIGTDDYEITGVLTVGVYPNLPPYTYEENGELKGFEIDLLTEISKRMKVSPEFIPYNYNNEPYNAVKNRDIDCAISSNFLSAHKNEIKYSRAYLSTYEVILCSKNSKYYRLEDMKGKKIGVLKFSSSEEKGKYLLRSMNFIPVSYDNNEIMIEDLISGNIDAVITDKRYFNHLQEETDSIRFVQELDIKYISIAVNPKNQELVGKIDKILLEMEKDGTYAKIYEKWFSNAKSL</sequence>
<dbReference type="HOGENOM" id="CLU_019602_18_2_2"/>
<protein>
    <submittedName>
        <fullName evidence="3">Extracellular solute-binding protein family 3</fullName>
    </submittedName>
</protein>